<feature type="chain" id="PRO_5044815457" evidence="2">
    <location>
        <begin position="32"/>
        <end position="1055"/>
    </location>
</feature>
<feature type="domain" description="PPM-type phosphatase" evidence="4">
    <location>
        <begin position="70"/>
        <end position="443"/>
    </location>
</feature>
<dbReference type="Proteomes" id="UP001558713">
    <property type="component" value="Unassembled WGS sequence"/>
</dbReference>
<evidence type="ECO:0000259" key="3">
    <source>
        <dbReference type="PROSITE" id="PS50011"/>
    </source>
</evidence>
<keyword evidence="2" id="KW-0732">Signal</keyword>
<dbReference type="Gene3D" id="1.10.510.10">
    <property type="entry name" value="Transferase(Phosphotransferase) domain 1"/>
    <property type="match status" value="1"/>
</dbReference>
<evidence type="ECO:0000313" key="5">
    <source>
        <dbReference type="EMBL" id="KAL1197610.1"/>
    </source>
</evidence>
<name>A0ABD1A8C3_CARAN</name>
<organism evidence="5 6">
    <name type="scientific">Cardamine amara subsp. amara</name>
    <dbReference type="NCBI Taxonomy" id="228776"/>
    <lineage>
        <taxon>Eukaryota</taxon>
        <taxon>Viridiplantae</taxon>
        <taxon>Streptophyta</taxon>
        <taxon>Embryophyta</taxon>
        <taxon>Tracheophyta</taxon>
        <taxon>Spermatophyta</taxon>
        <taxon>Magnoliopsida</taxon>
        <taxon>eudicotyledons</taxon>
        <taxon>Gunneridae</taxon>
        <taxon>Pentapetalae</taxon>
        <taxon>rosids</taxon>
        <taxon>malvids</taxon>
        <taxon>Brassicales</taxon>
        <taxon>Brassicaceae</taxon>
        <taxon>Cardamineae</taxon>
        <taxon>Cardamine</taxon>
    </lineage>
</organism>
<dbReference type="InterPro" id="IPR015655">
    <property type="entry name" value="PP2C"/>
</dbReference>
<proteinExistence type="predicted"/>
<dbReference type="PROSITE" id="PS51746">
    <property type="entry name" value="PPM_2"/>
    <property type="match status" value="1"/>
</dbReference>
<dbReference type="SUPFAM" id="SSF81606">
    <property type="entry name" value="PP2C-like"/>
    <property type="match status" value="1"/>
</dbReference>
<gene>
    <name evidence="5" type="ORF">V5N11_007164</name>
</gene>
<evidence type="ECO:0000259" key="4">
    <source>
        <dbReference type="PROSITE" id="PS51746"/>
    </source>
</evidence>
<dbReference type="InterPro" id="IPR008271">
    <property type="entry name" value="Ser/Thr_kinase_AS"/>
</dbReference>
<feature type="domain" description="Protein kinase" evidence="3">
    <location>
        <begin position="602"/>
        <end position="1049"/>
    </location>
</feature>
<dbReference type="CDD" id="cd00143">
    <property type="entry name" value="PP2Cc"/>
    <property type="match status" value="1"/>
</dbReference>
<evidence type="ECO:0000256" key="1">
    <source>
        <dbReference type="SAM" id="MobiDB-lite"/>
    </source>
</evidence>
<reference evidence="5 6" key="1">
    <citation type="submission" date="2024-04" db="EMBL/GenBank/DDBJ databases">
        <title>Genome assembly C_amara_ONT_v2.</title>
        <authorList>
            <person name="Yant L."/>
            <person name="Moore C."/>
            <person name="Slenker M."/>
        </authorList>
    </citation>
    <scope>NUCLEOTIDE SEQUENCE [LARGE SCALE GENOMIC DNA]</scope>
    <source>
        <tissue evidence="5">Leaf</tissue>
    </source>
</reference>
<dbReference type="SMART" id="SM00220">
    <property type="entry name" value="S_TKc"/>
    <property type="match status" value="1"/>
</dbReference>
<protein>
    <submittedName>
        <fullName evidence="5">Uncharacterized protein</fullName>
    </submittedName>
</protein>
<evidence type="ECO:0000313" key="6">
    <source>
        <dbReference type="Proteomes" id="UP001558713"/>
    </source>
</evidence>
<dbReference type="AlphaFoldDB" id="A0ABD1A8C3"/>
<dbReference type="PROSITE" id="PS00108">
    <property type="entry name" value="PROTEIN_KINASE_ST"/>
    <property type="match status" value="1"/>
</dbReference>
<feature type="region of interest" description="Disordered" evidence="1">
    <location>
        <begin position="642"/>
        <end position="667"/>
    </location>
</feature>
<dbReference type="EMBL" id="JBANAX010000687">
    <property type="protein sequence ID" value="KAL1197610.1"/>
    <property type="molecule type" value="Genomic_DNA"/>
</dbReference>
<dbReference type="InterPro" id="IPR001932">
    <property type="entry name" value="PPM-type_phosphatase-like_dom"/>
</dbReference>
<accession>A0ABD1A8C3</accession>
<dbReference type="SMART" id="SM00332">
    <property type="entry name" value="PP2Cc"/>
    <property type="match status" value="1"/>
</dbReference>
<dbReference type="InterPro" id="IPR011009">
    <property type="entry name" value="Kinase-like_dom_sf"/>
</dbReference>
<dbReference type="Gene3D" id="3.60.40.10">
    <property type="entry name" value="PPM-type phosphatase domain"/>
    <property type="match status" value="1"/>
</dbReference>
<dbReference type="PANTHER" id="PTHR47992">
    <property type="entry name" value="PROTEIN PHOSPHATASE"/>
    <property type="match status" value="1"/>
</dbReference>
<dbReference type="PROSITE" id="PS50011">
    <property type="entry name" value="PROTEIN_KINASE_DOM"/>
    <property type="match status" value="1"/>
</dbReference>
<evidence type="ECO:0000256" key="2">
    <source>
        <dbReference type="SAM" id="SignalP"/>
    </source>
</evidence>
<dbReference type="InterPro" id="IPR000719">
    <property type="entry name" value="Prot_kinase_dom"/>
</dbReference>
<dbReference type="SUPFAM" id="SSF56112">
    <property type="entry name" value="Protein kinase-like (PK-like)"/>
    <property type="match status" value="1"/>
</dbReference>
<dbReference type="Pfam" id="PF00481">
    <property type="entry name" value="PP2C"/>
    <property type="match status" value="2"/>
</dbReference>
<dbReference type="Pfam" id="PF00069">
    <property type="entry name" value="Pkinase"/>
    <property type="match status" value="1"/>
</dbReference>
<keyword evidence="6" id="KW-1185">Reference proteome</keyword>
<feature type="signal peptide" evidence="2">
    <location>
        <begin position="1"/>
        <end position="31"/>
    </location>
</feature>
<comment type="caution">
    <text evidence="5">The sequence shown here is derived from an EMBL/GenBank/DDBJ whole genome shotgun (WGS) entry which is preliminary data.</text>
</comment>
<dbReference type="InterPro" id="IPR036457">
    <property type="entry name" value="PPM-type-like_dom_sf"/>
</dbReference>
<sequence>MTPSVKSSLLNLGFFISFIVLFLAITCGGESSTCLTVYKEGGAPAVFQSPKCPRWNLHNWGSPTQNGGGRCHTAAIQGRRKYQEDRLLCALDLRIPFPGKTETKDVLVGIAAVFDGHNGAEASEMASKLLLDYFALHINFLLDATFSAMTRKLIGRLPTNGEHGVILHGFSRDEIMHLYNLDFKMQFRNLLPLNFDDSLHLDIMKEALLRAIHDIDATFTKEASNRKLNSGSTATIALIADGQLMVASIGDSKALLCSEKSETPEEARATLVKLYRERRRNQGSSPSRFSDFKLEHGNGLLRFIAKELTEDHHPNREDEKIRVEAAGGYVTEWAGVPRVNGQLTVSRSIGDLTYKRYGVISAPEVMDWQPLIANDSYLVVSSDGIFEKLEVQDVCDRLWEVSNQTSSGAGMPSYCSFSLAECLVNTAFEKGSMDNMAAIVVPLKSNLVTQLQRKEQSMSDSKDMIASAFPSNALPLPNDINLGPLQLKQAQPLATMFNRLLVEVKNGSFCCFYMSENLIGASQVQMDDLNGYMGDLPQVLPASAEPFSGWCLPSGTATNENRDQCINPDKFATFLGLLESVPLHGFGANNGTDEFPFPDSSYVLKKKFGRGAFGEVWLAFHWNCYQGNNATSWVKEDENTSRNGLHINEDTDNLTSNTSTDRDAADGPDNSFILKRIMVERGPTVYLSGLREKHFGELFLNAQNISGSSFATQTSSFQPASSELDLAEEGLKHIARYIEYFESRYNDIWLVFHHEGVSLSKLMYTVEEAENSSAGEKAEEASHGQILRPSKWWTWLKTTESGKEEMRRIIWQLLLGLKACHDRNITHRDIKPENMVICLEDIKSGRCLKGVPNGNHNVKTKMRIIDFGSALDEFTMKHLYGSTGPSRAEQTHDYAPPEAIMNSSWHRGPTSLTLKYDMWSVGVVMLEMILGSPNVFEVSAVTRALLDQHIRGWSENFKELAYKLRSFMEMCILIPGSSLKHGGASSKQGGISLASWKCSEEFFAEQIKSRDPLKIGFPDVWALRLVRGLLQWYPEDRMNVDEALRHPYFQPPPSS</sequence>